<dbReference type="InterPro" id="IPR010104">
    <property type="entry name" value="TonB_rcpt_bac"/>
</dbReference>
<dbReference type="Pfam" id="PF00593">
    <property type="entry name" value="TonB_dep_Rec_b-barrel"/>
    <property type="match status" value="1"/>
</dbReference>
<evidence type="ECO:0000256" key="6">
    <source>
        <dbReference type="SAM" id="SignalP"/>
    </source>
</evidence>
<evidence type="ECO:0000313" key="9">
    <source>
        <dbReference type="EMBL" id="SLK06872.1"/>
    </source>
</evidence>
<dbReference type="PANTHER" id="PTHR40980:SF3">
    <property type="entry name" value="TONB-DEPENDENT RECEPTOR-LIKE BETA-BARREL DOMAIN-CONTAINING PROTEIN"/>
    <property type="match status" value="1"/>
</dbReference>
<organism evidence="9 10">
    <name type="scientific">Novosphingobium mathurense</name>
    <dbReference type="NCBI Taxonomy" id="428990"/>
    <lineage>
        <taxon>Bacteria</taxon>
        <taxon>Pseudomonadati</taxon>
        <taxon>Pseudomonadota</taxon>
        <taxon>Alphaproteobacteria</taxon>
        <taxon>Sphingomonadales</taxon>
        <taxon>Sphingomonadaceae</taxon>
        <taxon>Novosphingobium</taxon>
    </lineage>
</organism>
<dbReference type="Gene3D" id="2.40.170.20">
    <property type="entry name" value="TonB-dependent receptor, beta-barrel domain"/>
    <property type="match status" value="1"/>
</dbReference>
<dbReference type="InterPro" id="IPR036942">
    <property type="entry name" value="Beta-barrel_TonB_sf"/>
</dbReference>
<reference evidence="10" key="1">
    <citation type="submission" date="2017-02" db="EMBL/GenBank/DDBJ databases">
        <authorList>
            <person name="Varghese N."/>
            <person name="Submissions S."/>
        </authorList>
    </citation>
    <scope>NUCLEOTIDE SEQUENCE [LARGE SCALE GENOMIC DNA]</scope>
    <source>
        <strain evidence="10">SM117</strain>
    </source>
</reference>
<evidence type="ECO:0000313" key="10">
    <source>
        <dbReference type="Proteomes" id="UP000190989"/>
    </source>
</evidence>
<comment type="subcellular location">
    <subcellularLocation>
        <location evidence="1 5">Cell outer membrane</location>
    </subcellularLocation>
</comment>
<evidence type="ECO:0000256" key="4">
    <source>
        <dbReference type="ARBA" id="ARBA00023237"/>
    </source>
</evidence>
<sequence length="869" mass="93995">MKYLSYRAAGLASALAIAVSLAGVAQAAESGAADLAAAEAGVAPQDDMIPGGEIGNTIIVTGTILASQQASVEAKRKADNLSDIAAADAVGRFPDQNAAAALARLPAVAVQRDQGQERYIQVRGAPNRWTSVSIDGIPMVGVDEGGDTRAYRFDAIPAVMLSEMVVNKSLTSDMQADAIVSTIDLRTYSPMEQRGLHVSGDLGYGFMGLGGGEQRQGSLRLSWSNDTFGFVLGGSHYRRKQLTDNREVGAYDAKGPTEFDIRQYELERWNNGLFGAVEYSPEAGQRIYAKAIFSEFNDDEQRNQYELQLEKAASGTRTQASGDLTGVPMRGSFNYGEYRNRNYIGTIGGEYDDFDGFTAAVKLNYTRTDNSSYLPLVQSSTTGANNLSFTYDNSNPNFPIVSLTGGAFNQASLSTGRAYMIAARQKTVSDSYTAKVDVAKEMGALTLAAGGLFADRDIAGNNFSFSNIAAIGALGSVVGQPFDVNSYVTDKAWDTDFPLGLNFNYVDNVAMRRDIDSLLGKLEAAGLYDPAKDIPASDRYAQREKTLAGYVSAKLETGALTAIAGLRVENYVLDNSGSVLSNGAYTPLTFHKNRTDFFPSLNLKYEATNDLVLRLAGQRGISRPAYGAIRVGASINDTTSPGEISGGNPLLKPEYTWGLDASVEYYLPGNGLLSVAGFSRWVDNVLYSSKQPVGSDFYSFGGTDRSNYLLKGTFNGKHGKLYGVEFNAQKQFDFLPAPFDGFGFQGNLTLLDGDFDTPTQKAIPFQGMSKKIANASLFYEKYGFSGRVSYQWRSDWLDTLGGMGSGEHRKGYENLDVSLRYAVNENFTVFADLANLTNETYIAYAGTQAMPTEVERIGSRYLFGVRFGF</sequence>
<dbReference type="InterPro" id="IPR000531">
    <property type="entry name" value="Beta-barrel_TonB"/>
</dbReference>
<feature type="domain" description="TonB-dependent receptor-like beta-barrel" evidence="7">
    <location>
        <begin position="333"/>
        <end position="836"/>
    </location>
</feature>
<dbReference type="InterPro" id="IPR037066">
    <property type="entry name" value="Plug_dom_sf"/>
</dbReference>
<dbReference type="STRING" id="428990.SAMN06295987_10684"/>
<evidence type="ECO:0000256" key="5">
    <source>
        <dbReference type="RuleBase" id="RU003357"/>
    </source>
</evidence>
<evidence type="ECO:0000259" key="7">
    <source>
        <dbReference type="Pfam" id="PF00593"/>
    </source>
</evidence>
<keyword evidence="3 5" id="KW-0472">Membrane</keyword>
<dbReference type="NCBIfam" id="TIGR01782">
    <property type="entry name" value="TonB-Xanth-Caul"/>
    <property type="match status" value="1"/>
</dbReference>
<keyword evidence="10" id="KW-1185">Reference proteome</keyword>
<keyword evidence="2 6" id="KW-0732">Signal</keyword>
<accession>A0A1U6IFV6</accession>
<dbReference type="Proteomes" id="UP000190989">
    <property type="component" value="Unassembled WGS sequence"/>
</dbReference>
<evidence type="ECO:0000256" key="3">
    <source>
        <dbReference type="ARBA" id="ARBA00023136"/>
    </source>
</evidence>
<dbReference type="PROSITE" id="PS00430">
    <property type="entry name" value="TONB_DEPENDENT_REC_1"/>
    <property type="match status" value="1"/>
</dbReference>
<evidence type="ECO:0000256" key="1">
    <source>
        <dbReference type="ARBA" id="ARBA00004442"/>
    </source>
</evidence>
<comment type="similarity">
    <text evidence="5">Belongs to the TonB-dependent receptor family.</text>
</comment>
<name>A0A1U6IFV6_9SPHN</name>
<dbReference type="PANTHER" id="PTHR40980">
    <property type="entry name" value="PLUG DOMAIN-CONTAINING PROTEIN"/>
    <property type="match status" value="1"/>
</dbReference>
<proteinExistence type="inferred from homology"/>
<dbReference type="Pfam" id="PF07715">
    <property type="entry name" value="Plug"/>
    <property type="match status" value="1"/>
</dbReference>
<feature type="domain" description="TonB-dependent receptor plug" evidence="8">
    <location>
        <begin position="84"/>
        <end position="172"/>
    </location>
</feature>
<dbReference type="RefSeq" id="WP_054947115.1">
    <property type="nucleotide sequence ID" value="NZ_FVZE01000006.1"/>
</dbReference>
<dbReference type="SUPFAM" id="SSF56935">
    <property type="entry name" value="Porins"/>
    <property type="match status" value="1"/>
</dbReference>
<dbReference type="InterPro" id="IPR010916">
    <property type="entry name" value="TonB_box_CS"/>
</dbReference>
<feature type="signal peptide" evidence="6">
    <location>
        <begin position="1"/>
        <end position="27"/>
    </location>
</feature>
<keyword evidence="5" id="KW-0798">TonB box</keyword>
<dbReference type="EMBL" id="FVZE01000006">
    <property type="protein sequence ID" value="SLK06872.1"/>
    <property type="molecule type" value="Genomic_DNA"/>
</dbReference>
<gene>
    <name evidence="9" type="ORF">SAMN06295987_10684</name>
</gene>
<evidence type="ECO:0000256" key="2">
    <source>
        <dbReference type="ARBA" id="ARBA00022729"/>
    </source>
</evidence>
<dbReference type="AlphaFoldDB" id="A0A1U6IFV6"/>
<dbReference type="GO" id="GO:0009279">
    <property type="term" value="C:cell outer membrane"/>
    <property type="evidence" value="ECO:0007669"/>
    <property type="project" value="UniProtKB-SubCell"/>
</dbReference>
<dbReference type="Gene3D" id="2.170.130.10">
    <property type="entry name" value="TonB-dependent receptor, plug domain"/>
    <property type="match status" value="1"/>
</dbReference>
<evidence type="ECO:0000259" key="8">
    <source>
        <dbReference type="Pfam" id="PF07715"/>
    </source>
</evidence>
<dbReference type="InterPro" id="IPR012910">
    <property type="entry name" value="Plug_dom"/>
</dbReference>
<keyword evidence="9" id="KW-0675">Receptor</keyword>
<keyword evidence="4" id="KW-0998">Cell outer membrane</keyword>
<feature type="chain" id="PRO_5010586585" evidence="6">
    <location>
        <begin position="28"/>
        <end position="869"/>
    </location>
</feature>
<protein>
    <submittedName>
        <fullName evidence="9">TonB-dependent receptor</fullName>
    </submittedName>
</protein>